<dbReference type="EMBL" id="LWDX02047895">
    <property type="protein sequence ID" value="OEL21420.1"/>
    <property type="molecule type" value="Genomic_DNA"/>
</dbReference>
<protein>
    <recommendedName>
        <fullName evidence="2">KIB1-4 beta-propeller domain-containing protein</fullName>
    </recommendedName>
</protein>
<dbReference type="AlphaFoldDB" id="A0A1E5V8D3"/>
<feature type="compositionally biased region" description="Polar residues" evidence="1">
    <location>
        <begin position="337"/>
        <end position="346"/>
    </location>
</feature>
<sequence length="346" mass="37255">MATSSPPAPALPCLVFDYGEQQCTTLFSVSDGVHGACDVEELRGKRSWPTSHGWVLAWDPETTAMFLWNPHDCHLGGSSIRVVEGDVWCKNTVDRLTSCRGRFSYLHTSTELGVIDFSPPAGLPAFSTVPMRMVRPRVLEGDFMASADMYILYAVSVLRRCTDISSVADVGVYRMDLARQEHVRVESVGDRAILVGSRFGGWCPAPEFGLLPSSVYWITSVDKQSHVLDIRLHVFDIELRTEEVHDLFKDVAVPHAESVCALSGRPTVAAGCTVVLVEPPQSTVLWYCHVAAGDDVSPSGGAGTSTTWAARASPSRGTTAGASASSHASRRAVAGSTTSTRRPSTA</sequence>
<keyword evidence="4" id="KW-1185">Reference proteome</keyword>
<gene>
    <name evidence="3" type="ORF">BAE44_0017559</name>
</gene>
<evidence type="ECO:0000259" key="2">
    <source>
        <dbReference type="Pfam" id="PF03478"/>
    </source>
</evidence>
<feature type="domain" description="KIB1-4 beta-propeller" evidence="2">
    <location>
        <begin position="82"/>
        <end position="226"/>
    </location>
</feature>
<dbReference type="OrthoDB" id="676966at2759"/>
<evidence type="ECO:0000256" key="1">
    <source>
        <dbReference type="SAM" id="MobiDB-lite"/>
    </source>
</evidence>
<feature type="region of interest" description="Disordered" evidence="1">
    <location>
        <begin position="297"/>
        <end position="346"/>
    </location>
</feature>
<accession>A0A1E5V8D3</accession>
<evidence type="ECO:0000313" key="3">
    <source>
        <dbReference type="EMBL" id="OEL21420.1"/>
    </source>
</evidence>
<dbReference type="Proteomes" id="UP000095767">
    <property type="component" value="Unassembled WGS sequence"/>
</dbReference>
<name>A0A1E5V8D3_9POAL</name>
<dbReference type="InterPro" id="IPR005174">
    <property type="entry name" value="KIB1-4_b-propeller"/>
</dbReference>
<dbReference type="PANTHER" id="PTHR33127:SF89">
    <property type="entry name" value="OS06G0135800 PROTEIN"/>
    <property type="match status" value="1"/>
</dbReference>
<dbReference type="PANTHER" id="PTHR33127">
    <property type="entry name" value="TRANSMEMBRANE PROTEIN"/>
    <property type="match status" value="1"/>
</dbReference>
<organism evidence="3 4">
    <name type="scientific">Dichanthelium oligosanthes</name>
    <dbReference type="NCBI Taxonomy" id="888268"/>
    <lineage>
        <taxon>Eukaryota</taxon>
        <taxon>Viridiplantae</taxon>
        <taxon>Streptophyta</taxon>
        <taxon>Embryophyta</taxon>
        <taxon>Tracheophyta</taxon>
        <taxon>Spermatophyta</taxon>
        <taxon>Magnoliopsida</taxon>
        <taxon>Liliopsida</taxon>
        <taxon>Poales</taxon>
        <taxon>Poaceae</taxon>
        <taxon>PACMAD clade</taxon>
        <taxon>Panicoideae</taxon>
        <taxon>Panicodae</taxon>
        <taxon>Paniceae</taxon>
        <taxon>Dichantheliinae</taxon>
        <taxon>Dichanthelium</taxon>
    </lineage>
</organism>
<proteinExistence type="predicted"/>
<reference evidence="3 4" key="1">
    <citation type="submission" date="2016-09" db="EMBL/GenBank/DDBJ databases">
        <title>The draft genome of Dichanthelium oligosanthes: A C3 panicoid grass species.</title>
        <authorList>
            <person name="Studer A.J."/>
            <person name="Schnable J.C."/>
            <person name="Brutnell T.P."/>
        </authorList>
    </citation>
    <scope>NUCLEOTIDE SEQUENCE [LARGE SCALE GENOMIC DNA]</scope>
    <source>
        <strain evidence="4">cv. Kellogg 1175</strain>
        <tissue evidence="3">Leaf</tissue>
    </source>
</reference>
<comment type="caution">
    <text evidence="3">The sequence shown here is derived from an EMBL/GenBank/DDBJ whole genome shotgun (WGS) entry which is preliminary data.</text>
</comment>
<dbReference type="Pfam" id="PF03478">
    <property type="entry name" value="Beta-prop_KIB1-4"/>
    <property type="match status" value="1"/>
</dbReference>
<feature type="compositionally biased region" description="Low complexity" evidence="1">
    <location>
        <begin position="312"/>
        <end position="336"/>
    </location>
</feature>
<evidence type="ECO:0000313" key="4">
    <source>
        <dbReference type="Proteomes" id="UP000095767"/>
    </source>
</evidence>